<feature type="region of interest" description="Disordered" evidence="8">
    <location>
        <begin position="1"/>
        <end position="23"/>
    </location>
</feature>
<feature type="region of interest" description="Disordered" evidence="8">
    <location>
        <begin position="38"/>
        <end position="231"/>
    </location>
</feature>
<comment type="function">
    <text evidence="1">Involved in pre-25S rRNA processing.</text>
</comment>
<evidence type="ECO:0000256" key="4">
    <source>
        <dbReference type="ARBA" id="ARBA00015520"/>
    </source>
</evidence>
<dbReference type="PANTHER" id="PTHR23236">
    <property type="entry name" value="EUKARYOTIC TRANSLATION INITIATION FACTOR 4B/4H"/>
    <property type="match status" value="1"/>
</dbReference>
<feature type="compositionally biased region" description="Basic and acidic residues" evidence="8">
    <location>
        <begin position="146"/>
        <end position="162"/>
    </location>
</feature>
<dbReference type="Pfam" id="PF00076">
    <property type="entry name" value="RRM_1"/>
    <property type="match status" value="1"/>
</dbReference>
<dbReference type="InterPro" id="IPR035979">
    <property type="entry name" value="RBD_domain_sf"/>
</dbReference>
<dbReference type="GO" id="GO:0000463">
    <property type="term" value="P:maturation of LSU-rRNA from tricistronic rRNA transcript (SSU-rRNA, 5.8S rRNA, LSU-rRNA)"/>
    <property type="evidence" value="ECO:0007669"/>
    <property type="project" value="TreeGrafter"/>
</dbReference>
<evidence type="ECO:0000256" key="7">
    <source>
        <dbReference type="PROSITE-ProRule" id="PRU00176"/>
    </source>
</evidence>
<keyword evidence="6" id="KW-0539">Nucleus</keyword>
<evidence type="ECO:0000259" key="9">
    <source>
        <dbReference type="PROSITE" id="PS50102"/>
    </source>
</evidence>
<comment type="similarity">
    <text evidence="3">Belongs to the RRM RBM34 family.</text>
</comment>
<feature type="compositionally biased region" description="Acidic residues" evidence="8">
    <location>
        <begin position="63"/>
        <end position="102"/>
    </location>
</feature>
<dbReference type="Gene3D" id="3.30.70.330">
    <property type="match status" value="2"/>
</dbReference>
<feature type="compositionally biased region" description="Basic and acidic residues" evidence="8">
    <location>
        <begin position="510"/>
        <end position="525"/>
    </location>
</feature>
<evidence type="ECO:0000256" key="5">
    <source>
        <dbReference type="ARBA" id="ARBA00022884"/>
    </source>
</evidence>
<comment type="subcellular location">
    <subcellularLocation>
        <location evidence="2">Nucleus</location>
        <location evidence="2">Nucleolus</location>
    </subcellularLocation>
</comment>
<evidence type="ECO:0000256" key="2">
    <source>
        <dbReference type="ARBA" id="ARBA00004604"/>
    </source>
</evidence>
<evidence type="ECO:0000256" key="8">
    <source>
        <dbReference type="SAM" id="MobiDB-lite"/>
    </source>
</evidence>
<name>A0A0G2EV81_9PEZI</name>
<dbReference type="SUPFAM" id="SSF54928">
    <property type="entry name" value="RNA-binding domain, RBD"/>
    <property type="match status" value="2"/>
</dbReference>
<dbReference type="GO" id="GO:0019843">
    <property type="term" value="F:rRNA binding"/>
    <property type="evidence" value="ECO:0007669"/>
    <property type="project" value="TreeGrafter"/>
</dbReference>
<gene>
    <name evidence="10" type="ORF">UCDDS831_g01521</name>
</gene>
<sequence>MAKDKSKKAAAAPAASDASLKLTASKKAIDPTLASLFATSVGPAKPRPKEAYLQAPPKTAPEAEADDQEDDDDEADEDDEDLSSIDEELPEDDDEDVDEDGDAVMPPAEDATSDEDAAIPVHESLAAEKSQRKRKRKGDVDELEDVYMRKLEKEEAREEAKRKAGRGSKRQKKEDGEAAEVSGESEEDGEGASSDEDVRSDGGGDEDAESDSEIPQHETQTSRPKDETELEKASRTVFLGNVSIDAISEKSAKKTLIKHMSSFLSELPENKPPHKFDSIRFRSTPFSTFIPKKAAYATKEVMDETAHSTNAYVVYTTNQAAREAARRLNGTVVLNRHLRVDEVAHPAKTDHRRCVFVGNLSFVDDESMIQEAEAKRLGKEVRKKKEPGDVEEGLWRTFGKVGTVESVRVIRDPKTRVGKGFAYVQFTDENAVEAALLYNDKRFPPMLPRKLRVVRAKGIKRNKTNSATSTRPVSTKGVYNPKVSAEERSMQGRAAKLLGKAGAAKIKSAGRPEGKRDFKTREDKPANGMFKTPEQFVFEGHRATEKQGKTGLKLGGKKGKGKKGGKPTSRSSKRGAAWKAAGGKKD</sequence>
<evidence type="ECO:0000256" key="3">
    <source>
        <dbReference type="ARBA" id="ARBA00007077"/>
    </source>
</evidence>
<accession>A0A0G2EV81</accession>
<dbReference type="InterPro" id="IPR012677">
    <property type="entry name" value="Nucleotide-bd_a/b_plait_sf"/>
</dbReference>
<feature type="compositionally biased region" description="Basic and acidic residues" evidence="8">
    <location>
        <begin position="539"/>
        <end position="548"/>
    </location>
</feature>
<reference evidence="10 11" key="1">
    <citation type="submission" date="2015-03" db="EMBL/GenBank/DDBJ databases">
        <authorList>
            <person name="Morales-Cruz A."/>
            <person name="Amrine K.C."/>
            <person name="Cantu D."/>
        </authorList>
    </citation>
    <scope>NUCLEOTIDE SEQUENCE [LARGE SCALE GENOMIC DNA]</scope>
    <source>
        <strain evidence="10">DS831</strain>
    </source>
</reference>
<dbReference type="AlphaFoldDB" id="A0A0G2EV81"/>
<evidence type="ECO:0000256" key="6">
    <source>
        <dbReference type="ARBA" id="ARBA00023242"/>
    </source>
</evidence>
<organism evidence="10 11">
    <name type="scientific">Diplodia seriata</name>
    <dbReference type="NCBI Taxonomy" id="420778"/>
    <lineage>
        <taxon>Eukaryota</taxon>
        <taxon>Fungi</taxon>
        <taxon>Dikarya</taxon>
        <taxon>Ascomycota</taxon>
        <taxon>Pezizomycotina</taxon>
        <taxon>Dothideomycetes</taxon>
        <taxon>Dothideomycetes incertae sedis</taxon>
        <taxon>Botryosphaeriales</taxon>
        <taxon>Botryosphaeriaceae</taxon>
        <taxon>Diplodia</taxon>
    </lineage>
</organism>
<feature type="compositionally biased region" description="Low complexity" evidence="8">
    <location>
        <begin position="9"/>
        <end position="22"/>
    </location>
</feature>
<dbReference type="GO" id="GO:0005730">
    <property type="term" value="C:nucleolus"/>
    <property type="evidence" value="ECO:0007669"/>
    <property type="project" value="UniProtKB-SubCell"/>
</dbReference>
<evidence type="ECO:0000313" key="10">
    <source>
        <dbReference type="EMBL" id="KKY26011.1"/>
    </source>
</evidence>
<comment type="caution">
    <text evidence="10">The sequence shown here is derived from an EMBL/GenBank/DDBJ whole genome shotgun (WGS) entry which is preliminary data.</text>
</comment>
<feature type="compositionally biased region" description="Acidic residues" evidence="8">
    <location>
        <begin position="183"/>
        <end position="195"/>
    </location>
</feature>
<feature type="compositionally biased region" description="Basic residues" evidence="8">
    <location>
        <begin position="555"/>
        <end position="565"/>
    </location>
</feature>
<dbReference type="EMBL" id="LAQI01000033">
    <property type="protein sequence ID" value="KKY26011.1"/>
    <property type="molecule type" value="Genomic_DNA"/>
</dbReference>
<dbReference type="PANTHER" id="PTHR23236:SF25">
    <property type="entry name" value="RNA-BINDING PROTEIN 34"/>
    <property type="match status" value="1"/>
</dbReference>
<evidence type="ECO:0000256" key="1">
    <source>
        <dbReference type="ARBA" id="ARBA00002475"/>
    </source>
</evidence>
<protein>
    <recommendedName>
        <fullName evidence="4">Nucleolar protein 12</fullName>
    </recommendedName>
</protein>
<dbReference type="SMART" id="SM00360">
    <property type="entry name" value="RRM"/>
    <property type="match status" value="2"/>
</dbReference>
<feature type="domain" description="RRM" evidence="9">
    <location>
        <begin position="353"/>
        <end position="458"/>
    </location>
</feature>
<reference evidence="10 11" key="2">
    <citation type="submission" date="2015-05" db="EMBL/GenBank/DDBJ databases">
        <title>Distinctive expansion of gene families associated with plant cell wall degradation and secondary metabolism in the genomes of grapevine trunk pathogens.</title>
        <authorList>
            <person name="Lawrence D.P."/>
            <person name="Travadon R."/>
            <person name="Rolshausen P.E."/>
            <person name="Baumgartner K."/>
        </authorList>
    </citation>
    <scope>NUCLEOTIDE SEQUENCE [LARGE SCALE GENOMIC DNA]</scope>
    <source>
        <strain evidence="10">DS831</strain>
    </source>
</reference>
<feature type="compositionally biased region" description="Acidic residues" evidence="8">
    <location>
        <begin position="203"/>
        <end position="212"/>
    </location>
</feature>
<evidence type="ECO:0000313" key="11">
    <source>
        <dbReference type="Proteomes" id="UP000034182"/>
    </source>
</evidence>
<proteinExistence type="inferred from homology"/>
<dbReference type="InterPro" id="IPR000504">
    <property type="entry name" value="RRM_dom"/>
</dbReference>
<feature type="region of interest" description="Disordered" evidence="8">
    <location>
        <begin position="501"/>
        <end position="586"/>
    </location>
</feature>
<keyword evidence="5 7" id="KW-0694">RNA-binding</keyword>
<feature type="compositionally biased region" description="Low complexity" evidence="8">
    <location>
        <begin position="574"/>
        <end position="586"/>
    </location>
</feature>
<dbReference type="Proteomes" id="UP000034182">
    <property type="component" value="Unassembled WGS sequence"/>
</dbReference>
<dbReference type="PROSITE" id="PS50102">
    <property type="entry name" value="RRM"/>
    <property type="match status" value="1"/>
</dbReference>